<dbReference type="PROSITE" id="PS51257">
    <property type="entry name" value="PROKAR_LIPOPROTEIN"/>
    <property type="match status" value="1"/>
</dbReference>
<name>A0AAD1SHC1_PELCU</name>
<dbReference type="EMBL" id="OW240917">
    <property type="protein sequence ID" value="CAH2301063.1"/>
    <property type="molecule type" value="Genomic_DNA"/>
</dbReference>
<dbReference type="AlphaFoldDB" id="A0AAD1SHC1"/>
<feature type="non-terminal residue" evidence="1">
    <location>
        <position position="148"/>
    </location>
</feature>
<keyword evidence="2" id="KW-1185">Reference proteome</keyword>
<dbReference type="Proteomes" id="UP001295444">
    <property type="component" value="Chromosome 06"/>
</dbReference>
<accession>A0AAD1SHC1</accession>
<dbReference type="PANTHER" id="PTHR47027">
    <property type="entry name" value="REVERSE TRANSCRIPTASE DOMAIN-CONTAINING PROTEIN"/>
    <property type="match status" value="1"/>
</dbReference>
<protein>
    <submittedName>
        <fullName evidence="1">Uncharacterized protein</fullName>
    </submittedName>
</protein>
<sequence>MASLGKLVKTKDITLSTKVCIVRTMVFPVVTYGCESWTIKKALCHRNDTFELWCWRKLPRIPWIARRSNTFVLQEIKTNNSLEAMIMRLKLKYFGHILRRHDSLEKTLMLGKIEGTQRRGQQRRRWIDEVTEATNMKLLELRVAVIDR</sequence>
<evidence type="ECO:0000313" key="2">
    <source>
        <dbReference type="Proteomes" id="UP001295444"/>
    </source>
</evidence>
<proteinExistence type="predicted"/>
<gene>
    <name evidence="1" type="ORF">PECUL_23A009814</name>
</gene>
<organism evidence="1 2">
    <name type="scientific">Pelobates cultripes</name>
    <name type="common">Western spadefoot toad</name>
    <dbReference type="NCBI Taxonomy" id="61616"/>
    <lineage>
        <taxon>Eukaryota</taxon>
        <taxon>Metazoa</taxon>
        <taxon>Chordata</taxon>
        <taxon>Craniata</taxon>
        <taxon>Vertebrata</taxon>
        <taxon>Euteleostomi</taxon>
        <taxon>Amphibia</taxon>
        <taxon>Batrachia</taxon>
        <taxon>Anura</taxon>
        <taxon>Pelobatoidea</taxon>
        <taxon>Pelobatidae</taxon>
        <taxon>Pelobates</taxon>
    </lineage>
</organism>
<reference evidence="1" key="1">
    <citation type="submission" date="2022-03" db="EMBL/GenBank/DDBJ databases">
        <authorList>
            <person name="Alioto T."/>
            <person name="Alioto T."/>
            <person name="Gomez Garrido J."/>
        </authorList>
    </citation>
    <scope>NUCLEOTIDE SEQUENCE</scope>
</reference>
<evidence type="ECO:0000313" key="1">
    <source>
        <dbReference type="EMBL" id="CAH2301063.1"/>
    </source>
</evidence>
<dbReference type="PANTHER" id="PTHR47027:SF8">
    <property type="entry name" value="RIBONUCLEASE H"/>
    <property type="match status" value="1"/>
</dbReference>